<dbReference type="EMBL" id="JAIMBW010000001">
    <property type="protein sequence ID" value="MBY4893138.1"/>
    <property type="molecule type" value="Genomic_DNA"/>
</dbReference>
<evidence type="ECO:0000313" key="3">
    <source>
        <dbReference type="EMBL" id="QXL89840.1"/>
    </source>
</evidence>
<keyword evidence="4" id="KW-1185">Reference proteome</keyword>
<gene>
    <name evidence="3" type="ORF">KUL25_10215</name>
</gene>
<reference evidence="3 4" key="1">
    <citation type="submission" date="2021-07" db="EMBL/GenBank/DDBJ databases">
        <title>Karlodiniumbacter phycospheric gen. nov., sp. nov., a phycosphere bacterium isolated from karlodinium veneficum.</title>
        <authorList>
            <person name="Peng Y."/>
            <person name="Jiang L."/>
            <person name="Lee J."/>
        </authorList>
    </citation>
    <scope>NUCLEOTIDE SEQUENCE</scope>
    <source>
        <strain evidence="3 4">N5</strain>
    </source>
</reference>
<evidence type="ECO:0000256" key="1">
    <source>
        <dbReference type="SAM" id="SignalP"/>
    </source>
</evidence>
<organism evidence="3">
    <name type="scientific">Gymnodinialimonas phycosphaerae</name>
    <dbReference type="NCBI Taxonomy" id="2841589"/>
    <lineage>
        <taxon>Bacteria</taxon>
        <taxon>Pseudomonadati</taxon>
        <taxon>Pseudomonadota</taxon>
        <taxon>Alphaproteobacteria</taxon>
        <taxon>Rhodobacterales</taxon>
        <taxon>Paracoccaceae</taxon>
        <taxon>Gymnodinialimonas</taxon>
    </lineage>
</organism>
<evidence type="ECO:0000313" key="4">
    <source>
        <dbReference type="Proteomes" id="UP000693972"/>
    </source>
</evidence>
<feature type="signal peptide" evidence="1">
    <location>
        <begin position="1"/>
        <end position="24"/>
    </location>
</feature>
<dbReference type="RefSeq" id="WP_257892857.1">
    <property type="nucleotide sequence ID" value="NZ_JAIMBW010000001.1"/>
</dbReference>
<name>A0A975YHW8_9RHOB</name>
<dbReference type="InterPro" id="IPR041238">
    <property type="entry name" value="Rap1a"/>
</dbReference>
<feature type="chain" id="PRO_5036709002" description="Rap1a immunity protein domain-containing protein" evidence="1">
    <location>
        <begin position="25"/>
        <end position="126"/>
    </location>
</feature>
<sequence length="126" mass="14051">MPMRVKLPLWVAVMWTCTLSPAAAETTVEEIMPACEAALDESYLVRRPAGFCIGFITGVWQMMAVNCLNPEPRAALPVELQAGDIPSWRASVQAFLNWAEDHPEQWDETFFMGTLLALSSTFPCEE</sequence>
<protein>
    <recommendedName>
        <fullName evidence="2">Rap1a immunity protein domain-containing protein</fullName>
    </recommendedName>
</protein>
<proteinExistence type="predicted"/>
<evidence type="ECO:0000259" key="2">
    <source>
        <dbReference type="Pfam" id="PF18602"/>
    </source>
</evidence>
<dbReference type="EMBL" id="CP078073">
    <property type="protein sequence ID" value="QXL89840.1"/>
    <property type="molecule type" value="Genomic_DNA"/>
</dbReference>
<dbReference type="AlphaFoldDB" id="A0A975YHW8"/>
<accession>A0A975YHW8</accession>
<keyword evidence="1" id="KW-0732">Signal</keyword>
<feature type="domain" description="Rap1a immunity protein" evidence="2">
    <location>
        <begin position="29"/>
        <end position="124"/>
    </location>
</feature>
<dbReference type="Proteomes" id="UP000693972">
    <property type="component" value="Unassembled WGS sequence"/>
</dbReference>
<dbReference type="Pfam" id="PF18602">
    <property type="entry name" value="Rap1a"/>
    <property type="match status" value="1"/>
</dbReference>